<dbReference type="VEuPathDB" id="CryptoDB:cand_021380"/>
<accession>A0A1J4MVX0</accession>
<dbReference type="EMBL" id="LRBS01000045">
    <property type="protein sequence ID" value="OII77156.1"/>
    <property type="molecule type" value="Genomic_DNA"/>
</dbReference>
<evidence type="ECO:0000256" key="1">
    <source>
        <dbReference type="SAM" id="MobiDB-lite"/>
    </source>
</evidence>
<keyword evidence="3" id="KW-1185">Reference proteome</keyword>
<evidence type="ECO:0000313" key="3">
    <source>
        <dbReference type="Proteomes" id="UP000186804"/>
    </source>
</evidence>
<dbReference type="GeneID" id="92366322"/>
<dbReference type="OrthoDB" id="10676643at2759"/>
<proteinExistence type="predicted"/>
<comment type="caution">
    <text evidence="2">The sequence shown here is derived from an EMBL/GenBank/DDBJ whole genome shotgun (WGS) entry which is preliminary data.</text>
</comment>
<dbReference type="Proteomes" id="UP000186804">
    <property type="component" value="Unassembled WGS sequence"/>
</dbReference>
<reference evidence="2 3" key="1">
    <citation type="submission" date="2016-10" db="EMBL/GenBank/DDBJ databases">
        <title>Reductive evolution of mitochondrial metabolism and differential evolution of invasion-related proteins in Cryptosporidium.</title>
        <authorList>
            <person name="Liu S."/>
            <person name="Roellig D.M."/>
            <person name="Guo Y."/>
            <person name="Li N."/>
            <person name="Frace M.A."/>
            <person name="Tang K."/>
            <person name="Zhang L."/>
            <person name="Feng Y."/>
            <person name="Xiao L."/>
        </authorList>
    </citation>
    <scope>NUCLEOTIDE SEQUENCE [LARGE SCALE GENOMIC DNA]</scope>
    <source>
        <strain evidence="2">30847</strain>
    </source>
</reference>
<gene>
    <name evidence="2" type="ORF">cand_021380</name>
</gene>
<sequence length="324" mass="36496">MAYSNSLDFNKVFESSSEGDISESNKIQDSKNISGKQEGKNNTYINTNQQSISSVPTNTGIQKGVDSKSIDTSEKVTKDTFSESTLITRHNISPSILHEEEMDLFSFAFVCNIKLLLCVNFLKPGLTNNNLLLIVCNDKYNSLLKEVISSLFIQIKQSHSKIKSFECNCVSINQINCKYCSNNLEIKDNTIKMEKLVSILQDIQEVCEYIKNNDKNSNHNNKSVLVIHKVLQDKDTDTAREHFSGLEEITYKLLYEAVTCVYSVQSHSTNDFSNIPSTSDFSALFHIQGCSGCSLLDILVSALDVHFNSIHHITSWILYCEKLL</sequence>
<dbReference type="AlphaFoldDB" id="A0A1J4MVX0"/>
<evidence type="ECO:0000313" key="2">
    <source>
        <dbReference type="EMBL" id="OII77156.1"/>
    </source>
</evidence>
<protein>
    <submittedName>
        <fullName evidence="2">Uncharacterized protein</fullName>
    </submittedName>
</protein>
<organism evidence="2 3">
    <name type="scientific">Cryptosporidium andersoni</name>
    <dbReference type="NCBI Taxonomy" id="117008"/>
    <lineage>
        <taxon>Eukaryota</taxon>
        <taxon>Sar</taxon>
        <taxon>Alveolata</taxon>
        <taxon>Apicomplexa</taxon>
        <taxon>Conoidasida</taxon>
        <taxon>Coccidia</taxon>
        <taxon>Eucoccidiorida</taxon>
        <taxon>Eimeriorina</taxon>
        <taxon>Cryptosporidiidae</taxon>
        <taxon>Cryptosporidium</taxon>
    </lineage>
</organism>
<dbReference type="RefSeq" id="XP_067069002.1">
    <property type="nucleotide sequence ID" value="XM_067212368.1"/>
</dbReference>
<feature type="region of interest" description="Disordered" evidence="1">
    <location>
        <begin position="20"/>
        <end position="51"/>
    </location>
</feature>
<name>A0A1J4MVX0_9CRYT</name>